<feature type="domain" description="HMA" evidence="3">
    <location>
        <begin position="126"/>
        <end position="193"/>
    </location>
</feature>
<dbReference type="CDD" id="cd00371">
    <property type="entry name" value="HMA"/>
    <property type="match status" value="2"/>
</dbReference>
<sequence length="378" mass="41001">KDAAKSGGAEKKADAVKKDDGAITVVLKLDMHCEGCATKIKRAVRNYKGVKEVKADIAGNKLTVTGKVDPAKIRTRVEEKTHKKVELLSPQPIIAAAGDGDKKSDKKSGKKSGDKKTEDKKPKVTSRTVVFKIPLHCEGCIHKIKRCISKIKDVDSVTIDGKKDWVMVKGAIDANELAPYLKEKLRRNVEVVLVKKEEGGGGDGEKNLKEKEGGGDKKEKEGAGGEKKENEGGGDKKEKEGGGGEKKEKEGGGDKKEKEGGSSEKKDGGELKVVVASNGGDGKKSEEPKVEVAKMEYFGYAPYASDLMVPFHNQSYFDQGYGMPAFNQGYVNPEYNYGHPNQSYVVEYSRSLPPPPLPSYSNAPQMFSDENPNACFVM</sequence>
<evidence type="ECO:0000313" key="4">
    <source>
        <dbReference type="EMBL" id="PSS23700.1"/>
    </source>
</evidence>
<dbReference type="Gramene" id="PSS23700">
    <property type="protein sequence ID" value="PSS23700"/>
    <property type="gene ID" value="CEY00_Acc08524"/>
</dbReference>
<evidence type="ECO:0000259" key="3">
    <source>
        <dbReference type="PROSITE" id="PS50846"/>
    </source>
</evidence>
<dbReference type="SUPFAM" id="SSF55008">
    <property type="entry name" value="HMA, heavy metal-associated domain"/>
    <property type="match status" value="2"/>
</dbReference>
<dbReference type="PANTHER" id="PTHR46413:SF1">
    <property type="entry name" value="HEAVY METAL-ASSOCIATED ISOPRENYLATED PLANT PROTEIN 6"/>
    <property type="match status" value="1"/>
</dbReference>
<reference evidence="5" key="2">
    <citation type="journal article" date="2018" name="BMC Genomics">
        <title>A manually annotated Actinidia chinensis var. chinensis (kiwifruit) genome highlights the challenges associated with draft genomes and gene prediction in plants.</title>
        <authorList>
            <person name="Pilkington S.M."/>
            <person name="Crowhurst R."/>
            <person name="Hilario E."/>
            <person name="Nardozza S."/>
            <person name="Fraser L."/>
            <person name="Peng Y."/>
            <person name="Gunaseelan K."/>
            <person name="Simpson R."/>
            <person name="Tahir J."/>
            <person name="Deroles S.C."/>
            <person name="Templeton K."/>
            <person name="Luo Z."/>
            <person name="Davy M."/>
            <person name="Cheng C."/>
            <person name="McNeilage M."/>
            <person name="Scaglione D."/>
            <person name="Liu Y."/>
            <person name="Zhang Q."/>
            <person name="Datson P."/>
            <person name="De Silva N."/>
            <person name="Gardiner S.E."/>
            <person name="Bassett H."/>
            <person name="Chagne D."/>
            <person name="McCallum J."/>
            <person name="Dzierzon H."/>
            <person name="Deng C."/>
            <person name="Wang Y.Y."/>
            <person name="Barron L."/>
            <person name="Manako K."/>
            <person name="Bowen J."/>
            <person name="Foster T.M."/>
            <person name="Erridge Z.A."/>
            <person name="Tiffin H."/>
            <person name="Waite C.N."/>
            <person name="Davies K.M."/>
            <person name="Grierson E.P."/>
            <person name="Laing W.A."/>
            <person name="Kirk R."/>
            <person name="Chen X."/>
            <person name="Wood M."/>
            <person name="Montefiori M."/>
            <person name="Brummell D.A."/>
            <person name="Schwinn K.E."/>
            <person name="Catanach A."/>
            <person name="Fullerton C."/>
            <person name="Li D."/>
            <person name="Meiyalaghan S."/>
            <person name="Nieuwenhuizen N."/>
            <person name="Read N."/>
            <person name="Prakash R."/>
            <person name="Hunter D."/>
            <person name="Zhang H."/>
            <person name="McKenzie M."/>
            <person name="Knabel M."/>
            <person name="Harris A."/>
            <person name="Allan A.C."/>
            <person name="Gleave A."/>
            <person name="Chen A."/>
            <person name="Janssen B.J."/>
            <person name="Plunkett B."/>
            <person name="Ampomah-Dwamena C."/>
            <person name="Voogd C."/>
            <person name="Leif D."/>
            <person name="Lafferty D."/>
            <person name="Souleyre E.J.F."/>
            <person name="Varkonyi-Gasic E."/>
            <person name="Gambi F."/>
            <person name="Hanley J."/>
            <person name="Yao J.L."/>
            <person name="Cheung J."/>
            <person name="David K.M."/>
            <person name="Warren B."/>
            <person name="Marsh K."/>
            <person name="Snowden K.C."/>
            <person name="Lin-Wang K."/>
            <person name="Brian L."/>
            <person name="Martinez-Sanchez M."/>
            <person name="Wang M."/>
            <person name="Ileperuma N."/>
            <person name="Macnee N."/>
            <person name="Campin R."/>
            <person name="McAtee P."/>
            <person name="Drummond R.S.M."/>
            <person name="Espley R.V."/>
            <person name="Ireland H.S."/>
            <person name="Wu R."/>
            <person name="Atkinson R.G."/>
            <person name="Karunairetnam S."/>
            <person name="Bulley S."/>
            <person name="Chunkath S."/>
            <person name="Hanley Z."/>
            <person name="Storey R."/>
            <person name="Thrimawithana A.H."/>
            <person name="Thomson S."/>
            <person name="David C."/>
            <person name="Testolin R."/>
            <person name="Huang H."/>
            <person name="Hellens R.P."/>
            <person name="Schaffer R.J."/>
        </authorList>
    </citation>
    <scope>NUCLEOTIDE SEQUENCE [LARGE SCALE GENOMIC DNA]</scope>
    <source>
        <strain evidence="5">cv. Red5</strain>
    </source>
</reference>
<name>A0A2R6R833_ACTCC</name>
<reference evidence="4 5" key="1">
    <citation type="submission" date="2017-07" db="EMBL/GenBank/DDBJ databases">
        <title>An improved, manually edited Actinidia chinensis var. chinensis (kiwifruit) genome highlights the challenges associated with draft genomes and gene prediction in plants.</title>
        <authorList>
            <person name="Pilkington S."/>
            <person name="Crowhurst R."/>
            <person name="Hilario E."/>
            <person name="Nardozza S."/>
            <person name="Fraser L."/>
            <person name="Peng Y."/>
            <person name="Gunaseelan K."/>
            <person name="Simpson R."/>
            <person name="Tahir J."/>
            <person name="Deroles S."/>
            <person name="Templeton K."/>
            <person name="Luo Z."/>
            <person name="Davy M."/>
            <person name="Cheng C."/>
            <person name="Mcneilage M."/>
            <person name="Scaglione D."/>
            <person name="Liu Y."/>
            <person name="Zhang Q."/>
            <person name="Datson P."/>
            <person name="De Silva N."/>
            <person name="Gardiner S."/>
            <person name="Bassett H."/>
            <person name="Chagne D."/>
            <person name="Mccallum J."/>
            <person name="Dzierzon H."/>
            <person name="Deng C."/>
            <person name="Wang Y.-Y."/>
            <person name="Barron N."/>
            <person name="Manako K."/>
            <person name="Bowen J."/>
            <person name="Foster T."/>
            <person name="Erridge Z."/>
            <person name="Tiffin H."/>
            <person name="Waite C."/>
            <person name="Davies K."/>
            <person name="Grierson E."/>
            <person name="Laing W."/>
            <person name="Kirk R."/>
            <person name="Chen X."/>
            <person name="Wood M."/>
            <person name="Montefiori M."/>
            <person name="Brummell D."/>
            <person name="Schwinn K."/>
            <person name="Catanach A."/>
            <person name="Fullerton C."/>
            <person name="Li D."/>
            <person name="Meiyalaghan S."/>
            <person name="Nieuwenhuizen N."/>
            <person name="Read N."/>
            <person name="Prakash R."/>
            <person name="Hunter D."/>
            <person name="Zhang H."/>
            <person name="Mckenzie M."/>
            <person name="Knabel M."/>
            <person name="Harris A."/>
            <person name="Allan A."/>
            <person name="Chen A."/>
            <person name="Janssen B."/>
            <person name="Plunkett B."/>
            <person name="Dwamena C."/>
            <person name="Voogd C."/>
            <person name="Leif D."/>
            <person name="Lafferty D."/>
            <person name="Souleyre E."/>
            <person name="Varkonyi-Gasic E."/>
            <person name="Gambi F."/>
            <person name="Hanley J."/>
            <person name="Yao J.-L."/>
            <person name="Cheung J."/>
            <person name="David K."/>
            <person name="Warren B."/>
            <person name="Marsh K."/>
            <person name="Snowden K."/>
            <person name="Lin-Wang K."/>
            <person name="Brian L."/>
            <person name="Martinez-Sanchez M."/>
            <person name="Wang M."/>
            <person name="Ileperuma N."/>
            <person name="Macnee N."/>
            <person name="Campin R."/>
            <person name="Mcatee P."/>
            <person name="Drummond R."/>
            <person name="Espley R."/>
            <person name="Ireland H."/>
            <person name="Wu R."/>
            <person name="Atkinson R."/>
            <person name="Karunairetnam S."/>
            <person name="Bulley S."/>
            <person name="Chunkath S."/>
            <person name="Hanley Z."/>
            <person name="Storey R."/>
            <person name="Thrimawithana A."/>
            <person name="Thomson S."/>
            <person name="David C."/>
            <person name="Testolin R."/>
        </authorList>
    </citation>
    <scope>NUCLEOTIDE SEQUENCE [LARGE SCALE GENOMIC DNA]</scope>
    <source>
        <strain evidence="5">cv. Red5</strain>
        <tissue evidence="4">Young leaf</tissue>
    </source>
</reference>
<protein>
    <submittedName>
        <fullName evidence="4">Heavy metal-associated isoprenylated plant protein</fullName>
    </submittedName>
</protein>
<dbReference type="PROSITE" id="PS50846">
    <property type="entry name" value="HMA_2"/>
    <property type="match status" value="2"/>
</dbReference>
<feature type="compositionally biased region" description="Basic and acidic residues" evidence="2">
    <location>
        <begin position="198"/>
        <end position="270"/>
    </location>
</feature>
<dbReference type="AlphaFoldDB" id="A0A2R6R833"/>
<dbReference type="PANTHER" id="PTHR46413">
    <property type="entry name" value="HEAVY METAL-ASSOCIATED ISOPRENYLATED PLANT PROTEIN 6"/>
    <property type="match status" value="1"/>
</dbReference>
<proteinExistence type="predicted"/>
<dbReference type="InterPro" id="IPR044594">
    <property type="entry name" value="HIPP01/3/5/6"/>
</dbReference>
<dbReference type="InterPro" id="IPR036163">
    <property type="entry name" value="HMA_dom_sf"/>
</dbReference>
<evidence type="ECO:0000256" key="1">
    <source>
        <dbReference type="ARBA" id="ARBA00004170"/>
    </source>
</evidence>
<accession>A0A2R6R833</accession>
<dbReference type="OMA" id="PPPYMNH"/>
<feature type="non-terminal residue" evidence="4">
    <location>
        <position position="1"/>
    </location>
</feature>
<comment type="caution">
    <text evidence="4">The sequence shown here is derived from an EMBL/GenBank/DDBJ whole genome shotgun (WGS) entry which is preliminary data.</text>
</comment>
<evidence type="ECO:0000256" key="2">
    <source>
        <dbReference type="SAM" id="MobiDB-lite"/>
    </source>
</evidence>
<feature type="domain" description="HMA" evidence="3">
    <location>
        <begin position="22"/>
        <end position="85"/>
    </location>
</feature>
<dbReference type="EMBL" id="NKQK01000008">
    <property type="protein sequence ID" value="PSS23700.1"/>
    <property type="molecule type" value="Genomic_DNA"/>
</dbReference>
<dbReference type="Pfam" id="PF00403">
    <property type="entry name" value="HMA"/>
    <property type="match status" value="2"/>
</dbReference>
<dbReference type="Gene3D" id="3.30.70.100">
    <property type="match status" value="2"/>
</dbReference>
<dbReference type="GO" id="GO:0046872">
    <property type="term" value="F:metal ion binding"/>
    <property type="evidence" value="ECO:0007669"/>
    <property type="project" value="InterPro"/>
</dbReference>
<dbReference type="STRING" id="1590841.A0A2R6R833"/>
<dbReference type="Proteomes" id="UP000241394">
    <property type="component" value="Chromosome LG8"/>
</dbReference>
<feature type="region of interest" description="Disordered" evidence="2">
    <location>
        <begin position="198"/>
        <end position="286"/>
    </location>
</feature>
<organism evidence="4 5">
    <name type="scientific">Actinidia chinensis var. chinensis</name>
    <name type="common">Chinese soft-hair kiwi</name>
    <dbReference type="NCBI Taxonomy" id="1590841"/>
    <lineage>
        <taxon>Eukaryota</taxon>
        <taxon>Viridiplantae</taxon>
        <taxon>Streptophyta</taxon>
        <taxon>Embryophyta</taxon>
        <taxon>Tracheophyta</taxon>
        <taxon>Spermatophyta</taxon>
        <taxon>Magnoliopsida</taxon>
        <taxon>eudicotyledons</taxon>
        <taxon>Gunneridae</taxon>
        <taxon>Pentapetalae</taxon>
        <taxon>asterids</taxon>
        <taxon>Ericales</taxon>
        <taxon>Actinidiaceae</taxon>
        <taxon>Actinidia</taxon>
    </lineage>
</organism>
<dbReference type="InterPro" id="IPR006121">
    <property type="entry name" value="HMA_dom"/>
</dbReference>
<feature type="compositionally biased region" description="Basic and acidic residues" evidence="2">
    <location>
        <begin position="99"/>
        <end position="122"/>
    </location>
</feature>
<dbReference type="FunCoup" id="A0A2R6R833">
    <property type="interactions" value="192"/>
</dbReference>
<comment type="subcellular location">
    <subcellularLocation>
        <location evidence="1">Membrane</location>
        <topology evidence="1">Peripheral membrane protein</topology>
    </subcellularLocation>
</comment>
<gene>
    <name evidence="4" type="ORF">CEY00_Acc08524</name>
</gene>
<dbReference type="InParanoid" id="A0A2R6R833"/>
<evidence type="ECO:0000313" key="5">
    <source>
        <dbReference type="Proteomes" id="UP000241394"/>
    </source>
</evidence>
<dbReference type="GO" id="GO:0009626">
    <property type="term" value="P:plant-type hypersensitive response"/>
    <property type="evidence" value="ECO:0007669"/>
    <property type="project" value="UniProtKB-KW"/>
</dbReference>
<feature type="region of interest" description="Disordered" evidence="2">
    <location>
        <begin position="95"/>
        <end position="125"/>
    </location>
</feature>
<dbReference type="OrthoDB" id="773760at2759"/>
<keyword evidence="5" id="KW-1185">Reference proteome</keyword>
<dbReference type="GO" id="GO:0016020">
    <property type="term" value="C:membrane"/>
    <property type="evidence" value="ECO:0007669"/>
    <property type="project" value="UniProtKB-SubCell"/>
</dbReference>